<protein>
    <submittedName>
        <fullName evidence="13">Membrane protein insertase</fullName>
    </submittedName>
</protein>
<evidence type="ECO:0000256" key="2">
    <source>
        <dbReference type="ARBA" id="ARBA00022448"/>
    </source>
</evidence>
<feature type="transmembrane region" description="Helical" evidence="11">
    <location>
        <begin position="14"/>
        <end position="37"/>
    </location>
</feature>
<dbReference type="CDD" id="cd20070">
    <property type="entry name" value="5TM_YidC_Alb3"/>
    <property type="match status" value="1"/>
</dbReference>
<evidence type="ECO:0000256" key="3">
    <source>
        <dbReference type="ARBA" id="ARBA00022475"/>
    </source>
</evidence>
<keyword evidence="10" id="KW-0175">Coiled coil</keyword>
<dbReference type="PATRIC" id="fig|1195236.3.peg.1074"/>
<gene>
    <name evidence="13" type="ORF">CTER_0780</name>
</gene>
<sequence>MGIIFDVFNFIINWLYSIVGDWGVVIILATMLIRFCLLPLSLRQKRSLTEQQELSKRMEEIKLKHENDKDKQQQEMAKLSSESMKSMLGCLVTLLQIPIMYSLYRVFSQMPAEVGSIIVPWISNLKLPDAYHIIPFIAVLIQLLPGIITAHVPVKEARQNGLRWPQLLFMGGLSMLFFIKAPVTLGIYWISSGLFSTIELVLYNRLHKPVAAVAQK</sequence>
<dbReference type="STRING" id="1195236.CTER_0780"/>
<dbReference type="InterPro" id="IPR028055">
    <property type="entry name" value="YidC/Oxa/ALB_C"/>
</dbReference>
<evidence type="ECO:0000256" key="4">
    <source>
        <dbReference type="ARBA" id="ARBA00022692"/>
    </source>
</evidence>
<accession>S0FVJ0</accession>
<dbReference type="eggNOG" id="COG0706">
    <property type="taxonomic scope" value="Bacteria"/>
</dbReference>
<dbReference type="PRINTS" id="PR00701">
    <property type="entry name" value="60KDINNERMP"/>
</dbReference>
<evidence type="ECO:0000256" key="8">
    <source>
        <dbReference type="ARBA" id="ARBA00023186"/>
    </source>
</evidence>
<dbReference type="Proteomes" id="UP000014155">
    <property type="component" value="Unassembled WGS sequence"/>
</dbReference>
<feature type="coiled-coil region" evidence="10">
    <location>
        <begin position="51"/>
        <end position="82"/>
    </location>
</feature>
<evidence type="ECO:0000256" key="1">
    <source>
        <dbReference type="ARBA" id="ARBA00004651"/>
    </source>
</evidence>
<dbReference type="RefSeq" id="WP_004624064.1">
    <property type="nucleotide sequence ID" value="NZ_AORV01000021.1"/>
</dbReference>
<evidence type="ECO:0000256" key="7">
    <source>
        <dbReference type="ARBA" id="ARBA00023136"/>
    </source>
</evidence>
<dbReference type="InterPro" id="IPR047196">
    <property type="entry name" value="YidC_ALB_C"/>
</dbReference>
<feature type="transmembrane region" description="Helical" evidence="11">
    <location>
        <begin position="86"/>
        <end position="104"/>
    </location>
</feature>
<keyword evidence="8" id="KW-0143">Chaperone</keyword>
<feature type="transmembrane region" description="Helical" evidence="11">
    <location>
        <begin position="130"/>
        <end position="152"/>
    </location>
</feature>
<dbReference type="PANTHER" id="PTHR12428">
    <property type="entry name" value="OXA1"/>
    <property type="match status" value="1"/>
</dbReference>
<dbReference type="Pfam" id="PF02096">
    <property type="entry name" value="60KD_IMP"/>
    <property type="match status" value="1"/>
</dbReference>
<dbReference type="NCBIfam" id="TIGR03592">
    <property type="entry name" value="yidC_oxa1_cterm"/>
    <property type="match status" value="1"/>
</dbReference>
<dbReference type="GO" id="GO:0032977">
    <property type="term" value="F:membrane insertase activity"/>
    <property type="evidence" value="ECO:0007669"/>
    <property type="project" value="InterPro"/>
</dbReference>
<proteinExistence type="inferred from homology"/>
<evidence type="ECO:0000313" key="13">
    <source>
        <dbReference type="EMBL" id="EMS73189.1"/>
    </source>
</evidence>
<keyword evidence="4 9" id="KW-0812">Transmembrane</keyword>
<dbReference type="GO" id="GO:0015031">
    <property type="term" value="P:protein transport"/>
    <property type="evidence" value="ECO:0007669"/>
    <property type="project" value="UniProtKB-KW"/>
</dbReference>
<comment type="subcellular location">
    <subcellularLocation>
        <location evidence="1">Cell membrane</location>
        <topology evidence="1">Multi-pass membrane protein</topology>
    </subcellularLocation>
    <subcellularLocation>
        <location evidence="9">Membrane</location>
        <topology evidence="9">Multi-pass membrane protein</topology>
    </subcellularLocation>
</comment>
<name>S0FVJ0_RUMCE</name>
<dbReference type="InterPro" id="IPR001708">
    <property type="entry name" value="YidC/ALB3/OXA1/COX18"/>
</dbReference>
<keyword evidence="5" id="KW-0653">Protein transport</keyword>
<evidence type="ECO:0000313" key="14">
    <source>
        <dbReference type="Proteomes" id="UP000014155"/>
    </source>
</evidence>
<dbReference type="EMBL" id="AORV01000021">
    <property type="protein sequence ID" value="EMS73189.1"/>
    <property type="molecule type" value="Genomic_DNA"/>
</dbReference>
<keyword evidence="14" id="KW-1185">Reference proteome</keyword>
<keyword evidence="3" id="KW-1003">Cell membrane</keyword>
<dbReference type="PANTHER" id="PTHR12428:SF65">
    <property type="entry name" value="CYTOCHROME C OXIDASE ASSEMBLY PROTEIN COX18, MITOCHONDRIAL"/>
    <property type="match status" value="1"/>
</dbReference>
<dbReference type="GO" id="GO:0051205">
    <property type="term" value="P:protein insertion into membrane"/>
    <property type="evidence" value="ECO:0007669"/>
    <property type="project" value="TreeGrafter"/>
</dbReference>
<feature type="domain" description="Membrane insertase YidC/Oxa/ALB C-terminal" evidence="12">
    <location>
        <begin position="22"/>
        <end position="204"/>
    </location>
</feature>
<organism evidence="13 14">
    <name type="scientific">Ruminiclostridium cellobioparum subsp. termitidis CT1112</name>
    <dbReference type="NCBI Taxonomy" id="1195236"/>
    <lineage>
        <taxon>Bacteria</taxon>
        <taxon>Bacillati</taxon>
        <taxon>Bacillota</taxon>
        <taxon>Clostridia</taxon>
        <taxon>Eubacteriales</taxon>
        <taxon>Oscillospiraceae</taxon>
        <taxon>Ruminiclostridium</taxon>
    </lineage>
</organism>
<dbReference type="GO" id="GO:0005886">
    <property type="term" value="C:plasma membrane"/>
    <property type="evidence" value="ECO:0007669"/>
    <property type="project" value="UniProtKB-SubCell"/>
</dbReference>
<reference evidence="13 14" key="1">
    <citation type="journal article" date="2013" name="Genome Announc.">
        <title>Draft Genome Sequence of the Cellulolytic, Mesophilic, Anaerobic Bacterium Clostridium termitidis Strain CT1112 (DSM 5398).</title>
        <authorList>
            <person name="Lal S."/>
            <person name="Ramachandran U."/>
            <person name="Zhang X."/>
            <person name="Munir R."/>
            <person name="Sparling R."/>
            <person name="Levin D.B."/>
        </authorList>
    </citation>
    <scope>NUCLEOTIDE SEQUENCE [LARGE SCALE GENOMIC DNA]</scope>
    <source>
        <strain evidence="13 14">CT1112</strain>
    </source>
</reference>
<dbReference type="AlphaFoldDB" id="S0FVJ0"/>
<evidence type="ECO:0000256" key="6">
    <source>
        <dbReference type="ARBA" id="ARBA00022989"/>
    </source>
</evidence>
<keyword evidence="7 11" id="KW-0472">Membrane</keyword>
<feature type="transmembrane region" description="Helical" evidence="11">
    <location>
        <begin position="164"/>
        <end position="181"/>
    </location>
</feature>
<comment type="similarity">
    <text evidence="9">Belongs to the OXA1/ALB3/YidC family.</text>
</comment>
<comment type="caution">
    <text evidence="13">The sequence shown here is derived from an EMBL/GenBank/DDBJ whole genome shotgun (WGS) entry which is preliminary data.</text>
</comment>
<evidence type="ECO:0000256" key="9">
    <source>
        <dbReference type="RuleBase" id="RU003945"/>
    </source>
</evidence>
<keyword evidence="6 11" id="KW-1133">Transmembrane helix</keyword>
<keyword evidence="2" id="KW-0813">Transport</keyword>
<evidence type="ECO:0000256" key="11">
    <source>
        <dbReference type="SAM" id="Phobius"/>
    </source>
</evidence>
<evidence type="ECO:0000256" key="10">
    <source>
        <dbReference type="SAM" id="Coils"/>
    </source>
</evidence>
<evidence type="ECO:0000259" key="12">
    <source>
        <dbReference type="Pfam" id="PF02096"/>
    </source>
</evidence>
<evidence type="ECO:0000256" key="5">
    <source>
        <dbReference type="ARBA" id="ARBA00022927"/>
    </source>
</evidence>